<dbReference type="InterPro" id="IPR004821">
    <property type="entry name" value="Cyt_trans-like"/>
</dbReference>
<keyword evidence="5 11" id="KW-0808">Transferase</keyword>
<dbReference type="RefSeq" id="WP_071482047.1">
    <property type="nucleotide sequence ID" value="NZ_CP024899.1"/>
</dbReference>
<dbReference type="Gene3D" id="3.40.50.620">
    <property type="entry name" value="HUPs"/>
    <property type="match status" value="1"/>
</dbReference>
<evidence type="ECO:0000256" key="3">
    <source>
        <dbReference type="ARBA" id="ARBA00009014"/>
    </source>
</evidence>
<dbReference type="GO" id="GO:0004515">
    <property type="term" value="F:nicotinate-nucleotide adenylyltransferase activity"/>
    <property type="evidence" value="ECO:0007669"/>
    <property type="project" value="UniProtKB-UniRule"/>
</dbReference>
<keyword evidence="8 11" id="KW-0067">ATP-binding</keyword>
<gene>
    <name evidence="11" type="primary">nadD</name>
    <name evidence="13" type="ORF">BG454_09030</name>
</gene>
<evidence type="ECO:0000259" key="12">
    <source>
        <dbReference type="Pfam" id="PF01467"/>
    </source>
</evidence>
<evidence type="ECO:0000256" key="11">
    <source>
        <dbReference type="HAMAP-Rule" id="MF_00244"/>
    </source>
</evidence>
<evidence type="ECO:0000256" key="7">
    <source>
        <dbReference type="ARBA" id="ARBA00022741"/>
    </source>
</evidence>
<evidence type="ECO:0000256" key="4">
    <source>
        <dbReference type="ARBA" id="ARBA00022642"/>
    </source>
</evidence>
<dbReference type="InterPro" id="IPR005248">
    <property type="entry name" value="NadD/NMNAT"/>
</dbReference>
<dbReference type="PANTHER" id="PTHR39321">
    <property type="entry name" value="NICOTINATE-NUCLEOTIDE ADENYLYLTRANSFERASE-RELATED"/>
    <property type="match status" value="1"/>
</dbReference>
<dbReference type="EC" id="2.7.7.18" evidence="11"/>
<dbReference type="UniPathway" id="UPA00253">
    <property type="reaction ID" value="UER00332"/>
</dbReference>
<dbReference type="NCBIfam" id="NF000843">
    <property type="entry name" value="PRK00071.2-2"/>
    <property type="match status" value="1"/>
</dbReference>
<dbReference type="Proteomes" id="UP000228948">
    <property type="component" value="Chromosome"/>
</dbReference>
<evidence type="ECO:0000256" key="8">
    <source>
        <dbReference type="ARBA" id="ARBA00022840"/>
    </source>
</evidence>
<comment type="function">
    <text evidence="1 11">Catalyzes the reversible adenylation of nicotinate mononucleotide (NaMN) to nicotinic acid adenine dinucleotide (NaAD).</text>
</comment>
<evidence type="ECO:0000256" key="2">
    <source>
        <dbReference type="ARBA" id="ARBA00005019"/>
    </source>
</evidence>
<reference evidence="13 14" key="1">
    <citation type="submission" date="2017-11" db="EMBL/GenBank/DDBJ databases">
        <title>Revised Sequence and Annotation of the Rhodobaca barguzinensis strain alga05 Genome.</title>
        <authorList>
            <person name="Kopejtka K."/>
            <person name="Tomasch J.M."/>
            <person name="Bunk B."/>
            <person name="Koblizek M."/>
        </authorList>
    </citation>
    <scope>NUCLEOTIDE SEQUENCE [LARGE SCALE GENOMIC DNA]</scope>
    <source>
        <strain evidence="14">alga05</strain>
    </source>
</reference>
<sequence>MPVLPRHALPSAPIGAAIGLFGGSFDPAHEGHVHVTQHALRRLQLDQIWWLVSPQNPLKRSGPAPLDTRLGQARSLMRHPRVQVTPIEAQLGTRYTADTLRALLRLYPRRRFVWIMGADNLAGFHRWDNWRVIMESLPIAVVARPGQQLAALSSVAARRYMHARLPQRAAPLLSKARAPAWCFLTGPMRDISSSGLRAKGVWQGADNQYPDGTGI</sequence>
<dbReference type="OrthoDB" id="5295945at2"/>
<dbReference type="NCBIfam" id="TIGR00482">
    <property type="entry name" value="nicotinate (nicotinamide) nucleotide adenylyltransferase"/>
    <property type="match status" value="1"/>
</dbReference>
<dbReference type="InterPro" id="IPR014729">
    <property type="entry name" value="Rossmann-like_a/b/a_fold"/>
</dbReference>
<dbReference type="EMBL" id="CP024899">
    <property type="protein sequence ID" value="ATX67786.1"/>
    <property type="molecule type" value="Genomic_DNA"/>
</dbReference>
<accession>A0A2K8KFL9</accession>
<dbReference type="SUPFAM" id="SSF52374">
    <property type="entry name" value="Nucleotidylyl transferase"/>
    <property type="match status" value="1"/>
</dbReference>
<comment type="similarity">
    <text evidence="3 11">Belongs to the NadD family.</text>
</comment>
<keyword evidence="4 11" id="KW-0662">Pyridine nucleotide biosynthesis</keyword>
<evidence type="ECO:0000313" key="14">
    <source>
        <dbReference type="Proteomes" id="UP000228948"/>
    </source>
</evidence>
<dbReference type="NCBIfam" id="NF000845">
    <property type="entry name" value="PRK00071.2-4"/>
    <property type="match status" value="1"/>
</dbReference>
<keyword evidence="6 11" id="KW-0548">Nucleotidyltransferase</keyword>
<protein>
    <recommendedName>
        <fullName evidence="11">Probable nicotinate-nucleotide adenylyltransferase</fullName>
        <ecNumber evidence="11">2.7.7.18</ecNumber>
    </recommendedName>
    <alternativeName>
        <fullName evidence="11">Deamido-NAD(+) diphosphorylase</fullName>
    </alternativeName>
    <alternativeName>
        <fullName evidence="11">Deamido-NAD(+) pyrophosphorylase</fullName>
    </alternativeName>
    <alternativeName>
        <fullName evidence="11">Nicotinate mononucleotide adenylyltransferase</fullName>
        <shortName evidence="11">NaMN adenylyltransferase</shortName>
    </alternativeName>
</protein>
<evidence type="ECO:0000256" key="6">
    <source>
        <dbReference type="ARBA" id="ARBA00022695"/>
    </source>
</evidence>
<evidence type="ECO:0000256" key="1">
    <source>
        <dbReference type="ARBA" id="ARBA00002324"/>
    </source>
</evidence>
<keyword evidence="7 11" id="KW-0547">Nucleotide-binding</keyword>
<dbReference type="AlphaFoldDB" id="A0A2K8KFL9"/>
<dbReference type="Pfam" id="PF01467">
    <property type="entry name" value="CTP_transf_like"/>
    <property type="match status" value="1"/>
</dbReference>
<dbReference type="GO" id="GO:0005524">
    <property type="term" value="F:ATP binding"/>
    <property type="evidence" value="ECO:0007669"/>
    <property type="project" value="UniProtKB-KW"/>
</dbReference>
<dbReference type="KEGG" id="rbg:BG454_09030"/>
<keyword evidence="9 11" id="KW-0520">NAD</keyword>
<evidence type="ECO:0000256" key="5">
    <source>
        <dbReference type="ARBA" id="ARBA00022679"/>
    </source>
</evidence>
<dbReference type="STRING" id="441209.GCA_001870665_01581"/>
<dbReference type="PANTHER" id="PTHR39321:SF3">
    <property type="entry name" value="PHOSPHOPANTETHEINE ADENYLYLTRANSFERASE"/>
    <property type="match status" value="1"/>
</dbReference>
<name>A0A2K8KFL9_9RHOB</name>
<comment type="pathway">
    <text evidence="2 11">Cofactor biosynthesis; NAD(+) biosynthesis; deamido-NAD(+) from nicotinate D-ribonucleotide: step 1/1.</text>
</comment>
<proteinExistence type="inferred from homology"/>
<organism evidence="13 14">
    <name type="scientific">Roseinatronobacter bogoriensis subsp. barguzinensis</name>
    <dbReference type="NCBI Taxonomy" id="441209"/>
    <lineage>
        <taxon>Bacteria</taxon>
        <taxon>Pseudomonadati</taxon>
        <taxon>Pseudomonadota</taxon>
        <taxon>Alphaproteobacteria</taxon>
        <taxon>Rhodobacterales</taxon>
        <taxon>Paracoccaceae</taxon>
        <taxon>Roseinatronobacter</taxon>
    </lineage>
</organism>
<keyword evidence="14" id="KW-1185">Reference proteome</keyword>
<evidence type="ECO:0000256" key="10">
    <source>
        <dbReference type="ARBA" id="ARBA00048721"/>
    </source>
</evidence>
<evidence type="ECO:0000256" key="9">
    <source>
        <dbReference type="ARBA" id="ARBA00023027"/>
    </source>
</evidence>
<feature type="domain" description="Cytidyltransferase-like" evidence="12">
    <location>
        <begin position="20"/>
        <end position="198"/>
    </location>
</feature>
<dbReference type="GO" id="GO:0009435">
    <property type="term" value="P:NAD+ biosynthetic process"/>
    <property type="evidence" value="ECO:0007669"/>
    <property type="project" value="UniProtKB-UniRule"/>
</dbReference>
<dbReference type="CDD" id="cd02165">
    <property type="entry name" value="NMNAT"/>
    <property type="match status" value="1"/>
</dbReference>
<dbReference type="HAMAP" id="MF_00244">
    <property type="entry name" value="NaMN_adenylyltr"/>
    <property type="match status" value="1"/>
</dbReference>
<comment type="catalytic activity">
    <reaction evidence="10 11">
        <text>nicotinate beta-D-ribonucleotide + ATP + H(+) = deamido-NAD(+) + diphosphate</text>
        <dbReference type="Rhea" id="RHEA:22860"/>
        <dbReference type="ChEBI" id="CHEBI:15378"/>
        <dbReference type="ChEBI" id="CHEBI:30616"/>
        <dbReference type="ChEBI" id="CHEBI:33019"/>
        <dbReference type="ChEBI" id="CHEBI:57502"/>
        <dbReference type="ChEBI" id="CHEBI:58437"/>
        <dbReference type="EC" id="2.7.7.18"/>
    </reaction>
</comment>
<evidence type="ECO:0000313" key="13">
    <source>
        <dbReference type="EMBL" id="ATX67786.1"/>
    </source>
</evidence>